<dbReference type="SUPFAM" id="SSF52954">
    <property type="entry name" value="Class II aaRS ABD-related"/>
    <property type="match status" value="1"/>
</dbReference>
<keyword evidence="3" id="KW-1185">Reference proteome</keyword>
<evidence type="ECO:0000313" key="3">
    <source>
        <dbReference type="Proteomes" id="UP000054359"/>
    </source>
</evidence>
<dbReference type="GO" id="GO:0030687">
    <property type="term" value="C:preribosome, large subunit precursor"/>
    <property type="evidence" value="ECO:0007669"/>
    <property type="project" value="TreeGrafter"/>
</dbReference>
<dbReference type="STRING" id="407821.A0A087TCX3"/>
<dbReference type="InterPro" id="IPR007109">
    <property type="entry name" value="Brix"/>
</dbReference>
<dbReference type="GO" id="GO:0006364">
    <property type="term" value="P:rRNA processing"/>
    <property type="evidence" value="ECO:0007669"/>
    <property type="project" value="InterPro"/>
</dbReference>
<organism evidence="2 3">
    <name type="scientific">Stegodyphus mimosarum</name>
    <name type="common">African social velvet spider</name>
    <dbReference type="NCBI Taxonomy" id="407821"/>
    <lineage>
        <taxon>Eukaryota</taxon>
        <taxon>Metazoa</taxon>
        <taxon>Ecdysozoa</taxon>
        <taxon>Arthropoda</taxon>
        <taxon>Chelicerata</taxon>
        <taxon>Arachnida</taxon>
        <taxon>Araneae</taxon>
        <taxon>Araneomorphae</taxon>
        <taxon>Entelegynae</taxon>
        <taxon>Eresoidea</taxon>
        <taxon>Eresidae</taxon>
        <taxon>Stegodyphus</taxon>
    </lineage>
</organism>
<dbReference type="EMBL" id="KK114638">
    <property type="protein sequence ID" value="KFM62962.1"/>
    <property type="molecule type" value="Genomic_DNA"/>
</dbReference>
<evidence type="ECO:0000313" key="2">
    <source>
        <dbReference type="EMBL" id="KFM62962.1"/>
    </source>
</evidence>
<dbReference type="Pfam" id="PF04427">
    <property type="entry name" value="Brix"/>
    <property type="match status" value="1"/>
</dbReference>
<reference evidence="2 3" key="1">
    <citation type="submission" date="2013-11" db="EMBL/GenBank/DDBJ databases">
        <title>Genome sequencing of Stegodyphus mimosarum.</title>
        <authorList>
            <person name="Bechsgaard J."/>
        </authorList>
    </citation>
    <scope>NUCLEOTIDE SEQUENCE [LARGE SCALE GENOMIC DNA]</scope>
</reference>
<dbReference type="Proteomes" id="UP000054359">
    <property type="component" value="Unassembled WGS sequence"/>
</dbReference>
<proteinExistence type="predicted"/>
<dbReference type="PANTHER" id="PTHR12661:SF5">
    <property type="entry name" value="SUPPRESSOR OF SWI4 1 HOMOLOG"/>
    <property type="match status" value="1"/>
</dbReference>
<dbReference type="PANTHER" id="PTHR12661">
    <property type="entry name" value="PETER PAN-RELATED"/>
    <property type="match status" value="1"/>
</dbReference>
<name>A0A087TCX3_STEMI</name>
<dbReference type="OMA" id="MYNITSN"/>
<protein>
    <submittedName>
        <fullName evidence="2">Suppressor of SWI4 1-like protein</fullName>
    </submittedName>
</protein>
<feature type="domain" description="Brix" evidence="1">
    <location>
        <begin position="30"/>
        <end position="196"/>
    </location>
</feature>
<accession>A0A087TCX3</accession>
<dbReference type="AlphaFoldDB" id="A0A087TCX3"/>
<gene>
    <name evidence="2" type="ORF">X975_18396</name>
</gene>
<dbReference type="SMART" id="SM00879">
    <property type="entry name" value="Brix"/>
    <property type="match status" value="1"/>
</dbReference>
<evidence type="ECO:0000259" key="1">
    <source>
        <dbReference type="PROSITE" id="PS50833"/>
    </source>
</evidence>
<sequence length="196" mass="22566">MGKRKHKKGRAARNAKNKCDVEPEELVKAPHSFVINRSRLGKNATELMLNFRKIMEPFTASQLKVQKQNVLKDFIHMAGPLNVTHLVMFSKSKKAMFLRIGKLPHGPTLTFQIKAYSLVRDVISSQKKSIMYEKLFAHHPLLVLNNFSGEGMHFKLMTTMFQNMFPSINVNKANLNAIRRCLLFHYNADDIVDLRQ</sequence>
<dbReference type="OrthoDB" id="10261452at2759"/>
<dbReference type="InterPro" id="IPR045112">
    <property type="entry name" value="PPAN-like"/>
</dbReference>
<feature type="non-terminal residue" evidence="2">
    <location>
        <position position="196"/>
    </location>
</feature>
<dbReference type="GO" id="GO:0019843">
    <property type="term" value="F:rRNA binding"/>
    <property type="evidence" value="ECO:0007669"/>
    <property type="project" value="InterPro"/>
</dbReference>
<dbReference type="PROSITE" id="PS50833">
    <property type="entry name" value="BRIX"/>
    <property type="match status" value="1"/>
</dbReference>
<dbReference type="GO" id="GO:0000027">
    <property type="term" value="P:ribosomal large subunit assembly"/>
    <property type="evidence" value="ECO:0007669"/>
    <property type="project" value="TreeGrafter"/>
</dbReference>